<dbReference type="EMBL" id="RCZC01000008">
    <property type="protein sequence ID" value="TPG49043.1"/>
    <property type="molecule type" value="Genomic_DNA"/>
</dbReference>
<sequence>MLTCFIRYEIDPYRVDAFEHYARTWGEAIPRCGADLIGYFAPAEGSATTAYGVYSVADLAAYEAYRARLRDDPLGRENYAFAKRERFITREDRIFLRLASTPHAPLVTG</sequence>
<organism evidence="2 3">
    <name type="scientific">Sphingomonas glacialis</name>
    <dbReference type="NCBI Taxonomy" id="658225"/>
    <lineage>
        <taxon>Bacteria</taxon>
        <taxon>Pseudomonadati</taxon>
        <taxon>Pseudomonadota</taxon>
        <taxon>Alphaproteobacteria</taxon>
        <taxon>Sphingomonadales</taxon>
        <taxon>Sphingomonadaceae</taxon>
        <taxon>Sphingomonas</taxon>
    </lineage>
</organism>
<dbReference type="OrthoDB" id="9798776at2"/>
<proteinExistence type="predicted"/>
<dbReference type="AlphaFoldDB" id="A0A502FIU8"/>
<accession>A0A502FIU8</accession>
<dbReference type="InterPro" id="IPR012577">
    <property type="entry name" value="NIPSNAP"/>
</dbReference>
<comment type="caution">
    <text evidence="2">The sequence shown here is derived from an EMBL/GenBank/DDBJ whole genome shotgun (WGS) entry which is preliminary data.</text>
</comment>
<evidence type="ECO:0000313" key="2">
    <source>
        <dbReference type="EMBL" id="TPG49043.1"/>
    </source>
</evidence>
<name>A0A502FIU8_9SPHN</name>
<dbReference type="InterPro" id="IPR011008">
    <property type="entry name" value="Dimeric_a/b-barrel"/>
</dbReference>
<dbReference type="Pfam" id="PF07978">
    <property type="entry name" value="NIPSNAP"/>
    <property type="match status" value="1"/>
</dbReference>
<evidence type="ECO:0000259" key="1">
    <source>
        <dbReference type="Pfam" id="PF07978"/>
    </source>
</evidence>
<dbReference type="RefSeq" id="WP_140851986.1">
    <property type="nucleotide sequence ID" value="NZ_RCZC01000008.1"/>
</dbReference>
<keyword evidence="3" id="KW-1185">Reference proteome</keyword>
<dbReference type="Gene3D" id="3.30.70.100">
    <property type="match status" value="1"/>
</dbReference>
<dbReference type="Proteomes" id="UP000319931">
    <property type="component" value="Unassembled WGS sequence"/>
</dbReference>
<feature type="domain" description="NIPSNAP" evidence="1">
    <location>
        <begin position="5"/>
        <end position="100"/>
    </location>
</feature>
<dbReference type="SUPFAM" id="SSF54909">
    <property type="entry name" value="Dimeric alpha+beta barrel"/>
    <property type="match status" value="1"/>
</dbReference>
<evidence type="ECO:0000313" key="3">
    <source>
        <dbReference type="Proteomes" id="UP000319931"/>
    </source>
</evidence>
<gene>
    <name evidence="2" type="ORF">EAH76_19660</name>
</gene>
<reference evidence="2 3" key="1">
    <citation type="journal article" date="2019" name="Environ. Microbiol.">
        <title>Species interactions and distinct microbial communities in high Arctic permafrost affected cryosols are associated with the CH4 and CO2 gas fluxes.</title>
        <authorList>
            <person name="Altshuler I."/>
            <person name="Hamel J."/>
            <person name="Turney S."/>
            <person name="Magnuson E."/>
            <person name="Levesque R."/>
            <person name="Greer C."/>
            <person name="Whyte L.G."/>
        </authorList>
    </citation>
    <scope>NUCLEOTIDE SEQUENCE [LARGE SCALE GENOMIC DNA]</scope>
    <source>
        <strain evidence="2 3">E6.1</strain>
    </source>
</reference>
<protein>
    <submittedName>
        <fullName evidence="2">NIPSNAP family protein</fullName>
    </submittedName>
</protein>